<dbReference type="EMBL" id="JAAMPC010000001">
    <property type="protein sequence ID" value="KAG2330773.1"/>
    <property type="molecule type" value="Genomic_DNA"/>
</dbReference>
<reference evidence="2 3" key="1">
    <citation type="submission" date="2020-02" db="EMBL/GenBank/DDBJ databases">
        <authorList>
            <person name="Ma Q."/>
            <person name="Huang Y."/>
            <person name="Song X."/>
            <person name="Pei D."/>
        </authorList>
    </citation>
    <scope>NUCLEOTIDE SEQUENCE [LARGE SCALE GENOMIC DNA]</scope>
    <source>
        <strain evidence="2">Sxm20200214</strain>
        <tissue evidence="2">Leaf</tissue>
    </source>
</reference>
<feature type="region of interest" description="Disordered" evidence="1">
    <location>
        <begin position="1"/>
        <end position="55"/>
    </location>
</feature>
<feature type="compositionally biased region" description="Polar residues" evidence="1">
    <location>
        <begin position="270"/>
        <end position="286"/>
    </location>
</feature>
<evidence type="ECO:0000313" key="2">
    <source>
        <dbReference type="EMBL" id="KAG2330773.1"/>
    </source>
</evidence>
<evidence type="ECO:0000256" key="1">
    <source>
        <dbReference type="SAM" id="MobiDB-lite"/>
    </source>
</evidence>
<organism evidence="2 3">
    <name type="scientific">Brassica carinata</name>
    <name type="common">Ethiopian mustard</name>
    <name type="synonym">Abyssinian cabbage</name>
    <dbReference type="NCBI Taxonomy" id="52824"/>
    <lineage>
        <taxon>Eukaryota</taxon>
        <taxon>Viridiplantae</taxon>
        <taxon>Streptophyta</taxon>
        <taxon>Embryophyta</taxon>
        <taxon>Tracheophyta</taxon>
        <taxon>Spermatophyta</taxon>
        <taxon>Magnoliopsida</taxon>
        <taxon>eudicotyledons</taxon>
        <taxon>Gunneridae</taxon>
        <taxon>Pentapetalae</taxon>
        <taxon>rosids</taxon>
        <taxon>malvids</taxon>
        <taxon>Brassicales</taxon>
        <taxon>Brassicaceae</taxon>
        <taxon>Brassiceae</taxon>
        <taxon>Brassica</taxon>
    </lineage>
</organism>
<evidence type="ECO:0000313" key="3">
    <source>
        <dbReference type="Proteomes" id="UP000886595"/>
    </source>
</evidence>
<name>A0A8X8BDV4_BRACI</name>
<protein>
    <submittedName>
        <fullName evidence="2">Uncharacterized protein</fullName>
    </submittedName>
</protein>
<sequence length="361" mass="40178">MATPTDKSVQEEDEVRTEEVDPAKPTVQDLNQMRTSGETMERGSTSVASDQNPFFLPPQEDTLTLLGGIQYGTEEETFGLLGFSSTIHTSGQMMDPGSTTFASDQNCLVDSNPNTSALSLSIQDQESDQSTENQNNQQDSQERPVASAQNEFNQPFGMQRGKRKVYEVGESSSSRKRQNVADLSPHSSQQGRVHEPGGLMDQLLHLHSLYSRGQAPRVPMTYNEQHGFSSSQNNLRHPFGMRQQHLWQIQAPGVSEGYQEYLERLGRSSGGSAVNQSTISQRQHYSSPHAPPMPELNPNVFLSHGFSAGRYGTTPQTLDRLFTTEQEVKVKEKEVEVNTCNLSSTKEEEVNINTYTKEEEV</sequence>
<dbReference type="OrthoDB" id="10656343at2759"/>
<proteinExistence type="predicted"/>
<feature type="region of interest" description="Disordered" evidence="1">
    <location>
        <begin position="269"/>
        <end position="294"/>
    </location>
</feature>
<comment type="caution">
    <text evidence="2">The sequence shown here is derived from an EMBL/GenBank/DDBJ whole genome shotgun (WGS) entry which is preliminary data.</text>
</comment>
<feature type="compositionally biased region" description="Polar residues" evidence="1">
    <location>
        <begin position="94"/>
        <end position="139"/>
    </location>
</feature>
<accession>A0A8X8BDV4</accession>
<dbReference type="Proteomes" id="UP000886595">
    <property type="component" value="Unassembled WGS sequence"/>
</dbReference>
<dbReference type="AlphaFoldDB" id="A0A8X8BDV4"/>
<feature type="region of interest" description="Disordered" evidence="1">
    <location>
        <begin position="94"/>
        <end position="195"/>
    </location>
</feature>
<gene>
    <name evidence="2" type="ORF">Bca52824_001953</name>
</gene>
<keyword evidence="3" id="KW-1185">Reference proteome</keyword>
<feature type="compositionally biased region" description="Polar residues" evidence="1">
    <location>
        <begin position="28"/>
        <end position="52"/>
    </location>
</feature>